<dbReference type="EMBL" id="RPFW01000001">
    <property type="protein sequence ID" value="TVZ06476.1"/>
    <property type="molecule type" value="Genomic_DNA"/>
</dbReference>
<name>A0A6P2C823_9ACTN</name>
<reference evidence="3 4" key="1">
    <citation type="submission" date="2018-11" db="EMBL/GenBank/DDBJ databases">
        <title>Trebonia kvetii gen.nov., sp.nov., a novel acidophilic actinobacterium, and proposal of the new actinobacterial family Treboniaceae fam. nov.</title>
        <authorList>
            <person name="Rapoport D."/>
            <person name="Sagova-Mareckova M."/>
            <person name="Sedlacek I."/>
            <person name="Provaznik J."/>
            <person name="Kralova S."/>
            <person name="Pavlinic D."/>
            <person name="Benes V."/>
            <person name="Kopecky J."/>
        </authorList>
    </citation>
    <scope>NUCLEOTIDE SEQUENCE [LARGE SCALE GENOMIC DNA]</scope>
    <source>
        <strain evidence="3 4">15Tr583</strain>
    </source>
</reference>
<dbReference type="Gene3D" id="3.30.565.10">
    <property type="entry name" value="Histidine kinase-like ATPase, C-terminal domain"/>
    <property type="match status" value="1"/>
</dbReference>
<dbReference type="OrthoDB" id="3748385at2"/>
<dbReference type="SUPFAM" id="SSF55874">
    <property type="entry name" value="ATPase domain of HSP90 chaperone/DNA topoisomerase II/histidine kinase"/>
    <property type="match status" value="1"/>
</dbReference>
<keyword evidence="1" id="KW-0418">Kinase</keyword>
<dbReference type="PANTHER" id="PTHR35526:SF3">
    <property type="entry name" value="ANTI-SIGMA-F FACTOR RSBW"/>
    <property type="match status" value="1"/>
</dbReference>
<dbReference type="GO" id="GO:0004674">
    <property type="term" value="F:protein serine/threonine kinase activity"/>
    <property type="evidence" value="ECO:0007669"/>
    <property type="project" value="UniProtKB-KW"/>
</dbReference>
<dbReference type="AlphaFoldDB" id="A0A6P2C823"/>
<accession>A0A6P2C823</accession>
<dbReference type="InterPro" id="IPR036890">
    <property type="entry name" value="HATPase_C_sf"/>
</dbReference>
<evidence type="ECO:0000256" key="1">
    <source>
        <dbReference type="ARBA" id="ARBA00022527"/>
    </source>
</evidence>
<keyword evidence="1" id="KW-0723">Serine/threonine-protein kinase</keyword>
<keyword evidence="1" id="KW-0808">Transferase</keyword>
<comment type="caution">
    <text evidence="3">The sequence shown here is derived from an EMBL/GenBank/DDBJ whole genome shotgun (WGS) entry which is preliminary data.</text>
</comment>
<evidence type="ECO:0000259" key="2">
    <source>
        <dbReference type="Pfam" id="PF13581"/>
    </source>
</evidence>
<dbReference type="CDD" id="cd16936">
    <property type="entry name" value="HATPase_RsbW-like"/>
    <property type="match status" value="1"/>
</dbReference>
<protein>
    <submittedName>
        <fullName evidence="3">ATP-binding protein</fullName>
    </submittedName>
</protein>
<dbReference type="Proteomes" id="UP000460272">
    <property type="component" value="Unassembled WGS sequence"/>
</dbReference>
<dbReference type="InterPro" id="IPR050267">
    <property type="entry name" value="Anti-sigma-factor_SerPK"/>
</dbReference>
<dbReference type="InterPro" id="IPR003594">
    <property type="entry name" value="HATPase_dom"/>
</dbReference>
<dbReference type="PANTHER" id="PTHR35526">
    <property type="entry name" value="ANTI-SIGMA-F FACTOR RSBW-RELATED"/>
    <property type="match status" value="1"/>
</dbReference>
<sequence length="134" mass="14771">MVRRSLRGRFPPAMPFVYTTNLSEVRALAEQHARTAGLPASRVTDFVIAVSEVAANTVRHARSAGSMDIWFTANEMVCEMRDAGFIPNPRAGSEPPSRDASGGHGLWLVHQVCDRVDLRSDENGTVIRMYMSLP</sequence>
<feature type="domain" description="Histidine kinase/HSP90-like ATPase" evidence="2">
    <location>
        <begin position="20"/>
        <end position="130"/>
    </location>
</feature>
<proteinExistence type="predicted"/>
<keyword evidence="3" id="KW-0547">Nucleotide-binding</keyword>
<gene>
    <name evidence="3" type="ORF">EAS64_03375</name>
</gene>
<dbReference type="Pfam" id="PF13581">
    <property type="entry name" value="HATPase_c_2"/>
    <property type="match status" value="1"/>
</dbReference>
<keyword evidence="4" id="KW-1185">Reference proteome</keyword>
<organism evidence="3 4">
    <name type="scientific">Trebonia kvetii</name>
    <dbReference type="NCBI Taxonomy" id="2480626"/>
    <lineage>
        <taxon>Bacteria</taxon>
        <taxon>Bacillati</taxon>
        <taxon>Actinomycetota</taxon>
        <taxon>Actinomycetes</taxon>
        <taxon>Streptosporangiales</taxon>
        <taxon>Treboniaceae</taxon>
        <taxon>Trebonia</taxon>
    </lineage>
</organism>
<evidence type="ECO:0000313" key="3">
    <source>
        <dbReference type="EMBL" id="TVZ06476.1"/>
    </source>
</evidence>
<dbReference type="GO" id="GO:0005524">
    <property type="term" value="F:ATP binding"/>
    <property type="evidence" value="ECO:0007669"/>
    <property type="project" value="UniProtKB-KW"/>
</dbReference>
<evidence type="ECO:0000313" key="4">
    <source>
        <dbReference type="Proteomes" id="UP000460272"/>
    </source>
</evidence>
<keyword evidence="3" id="KW-0067">ATP-binding</keyword>